<feature type="region of interest" description="Disordered" evidence="1">
    <location>
        <begin position="1"/>
        <end position="20"/>
    </location>
</feature>
<evidence type="ECO:0000259" key="2">
    <source>
        <dbReference type="PROSITE" id="PS50011"/>
    </source>
</evidence>
<dbReference type="PANTHER" id="PTHR24359">
    <property type="entry name" value="SERINE/THREONINE-PROTEIN KINASE SBK1"/>
    <property type="match status" value="1"/>
</dbReference>
<comment type="caution">
    <text evidence="3">The sequence shown here is derived from an EMBL/GenBank/DDBJ whole genome shotgun (WGS) entry which is preliminary data.</text>
</comment>
<feature type="region of interest" description="Disordered" evidence="1">
    <location>
        <begin position="30"/>
        <end position="56"/>
    </location>
</feature>
<organism evidence="3 4">
    <name type="scientific">Colletotrichum chrysophilum</name>
    <dbReference type="NCBI Taxonomy" id="1836956"/>
    <lineage>
        <taxon>Eukaryota</taxon>
        <taxon>Fungi</taxon>
        <taxon>Dikarya</taxon>
        <taxon>Ascomycota</taxon>
        <taxon>Pezizomycotina</taxon>
        <taxon>Sordariomycetes</taxon>
        <taxon>Hypocreomycetidae</taxon>
        <taxon>Glomerellales</taxon>
        <taxon>Glomerellaceae</taxon>
        <taxon>Colletotrichum</taxon>
        <taxon>Colletotrichum gloeosporioides species complex</taxon>
    </lineage>
</organism>
<dbReference type="PANTHER" id="PTHR24359:SF37">
    <property type="entry name" value="PROTEIN KINASE DOMAIN-CONTAINING PROTEIN"/>
    <property type="match status" value="1"/>
</dbReference>
<feature type="compositionally biased region" description="Basic and acidic residues" evidence="1">
    <location>
        <begin position="490"/>
        <end position="499"/>
    </location>
</feature>
<dbReference type="SMART" id="SM00220">
    <property type="entry name" value="S_TKc"/>
    <property type="match status" value="1"/>
</dbReference>
<dbReference type="InterPro" id="IPR000719">
    <property type="entry name" value="Prot_kinase_dom"/>
</dbReference>
<keyword evidence="3" id="KW-0808">Transferase</keyword>
<dbReference type="PROSITE" id="PS50011">
    <property type="entry name" value="PROTEIN_KINASE_DOM"/>
    <property type="match status" value="1"/>
</dbReference>
<keyword evidence="4" id="KW-1185">Reference proteome</keyword>
<reference evidence="3" key="1">
    <citation type="submission" date="2023-01" db="EMBL/GenBank/DDBJ databases">
        <title>Colletotrichum chrysophilum M932 genome sequence.</title>
        <authorList>
            <person name="Baroncelli R."/>
        </authorList>
    </citation>
    <scope>NUCLEOTIDE SEQUENCE</scope>
    <source>
        <strain evidence="3">M932</strain>
    </source>
</reference>
<gene>
    <name evidence="3" type="ORF">CCHR01_09383</name>
</gene>
<dbReference type="Pfam" id="PF00069">
    <property type="entry name" value="Pkinase"/>
    <property type="match status" value="1"/>
</dbReference>
<proteinExistence type="predicted"/>
<dbReference type="Proteomes" id="UP001243330">
    <property type="component" value="Unassembled WGS sequence"/>
</dbReference>
<dbReference type="SUPFAM" id="SSF56112">
    <property type="entry name" value="Protein kinase-like (PK-like)"/>
    <property type="match status" value="1"/>
</dbReference>
<evidence type="ECO:0000313" key="3">
    <source>
        <dbReference type="EMBL" id="KAK1848008.1"/>
    </source>
</evidence>
<name>A0AAD9AH80_9PEZI</name>
<dbReference type="GO" id="GO:0004674">
    <property type="term" value="F:protein serine/threonine kinase activity"/>
    <property type="evidence" value="ECO:0007669"/>
    <property type="project" value="TreeGrafter"/>
</dbReference>
<protein>
    <submittedName>
        <fullName evidence="3">Protein kinase</fullName>
    </submittedName>
</protein>
<dbReference type="CDD" id="cd00180">
    <property type="entry name" value="PKc"/>
    <property type="match status" value="1"/>
</dbReference>
<feature type="compositionally biased region" description="Basic and acidic residues" evidence="1">
    <location>
        <begin position="32"/>
        <end position="44"/>
    </location>
</feature>
<keyword evidence="3" id="KW-0418">Kinase</keyword>
<evidence type="ECO:0000313" key="4">
    <source>
        <dbReference type="Proteomes" id="UP001243330"/>
    </source>
</evidence>
<feature type="region of interest" description="Disordered" evidence="1">
    <location>
        <begin position="84"/>
        <end position="108"/>
    </location>
</feature>
<feature type="region of interest" description="Disordered" evidence="1">
    <location>
        <begin position="478"/>
        <end position="499"/>
    </location>
</feature>
<dbReference type="Gene3D" id="1.10.510.10">
    <property type="entry name" value="Transferase(Phosphotransferase) domain 1"/>
    <property type="match status" value="2"/>
</dbReference>
<dbReference type="GO" id="GO:0005524">
    <property type="term" value="F:ATP binding"/>
    <property type="evidence" value="ECO:0007669"/>
    <property type="project" value="InterPro"/>
</dbReference>
<dbReference type="AlphaFoldDB" id="A0AAD9AH80"/>
<dbReference type="EMBL" id="JAQOWY010000184">
    <property type="protein sequence ID" value="KAK1848008.1"/>
    <property type="molecule type" value="Genomic_DNA"/>
</dbReference>
<dbReference type="InterPro" id="IPR011009">
    <property type="entry name" value="Kinase-like_dom_sf"/>
</dbReference>
<sequence>MSGDSPDHLAGGVDLDYPQVSVPDLMSYVQHSESRDRAASRDPSRSAIRGQQDFLENHRRTGTRANGLARVLFSSAPLVETSENEAVSGVSVQNGHSNGHPPRSIGTDSVCDDYGISQYHMNRESSRHVNEESDRVPVIDTLRGLVNESPVTPDVAVRERNNLQESLIKALVRQKDGREFLPLAKLDELVTRKVVERQLRAEFEDLSRDADLQACIEYVCNRQDIGGAKHLKFTSGRRLFAILIMIEKLDSFTDLRAADLRDIDLPLKRVDDGLRSAHRNNTFACFRSWSTFKLRAFEEWQWKLLAPYFSTADDAREKVLFYRLAPQTVMPWTEEEIAPAEYYGGQSWVKKGRESYFAVKKLHSRDEKHFQKEVDALKRFSSRSNSNLVRLLATYQHQDDYCLLFPWADGNLRDLWEHVESPMTQPSQEGTIWMAEVCHGIASGLAQIHNHRTTEELSRTPLGQGIYKVNGITSQVDPLSQKTALSGGDDSNRQRYGRHGDLKPENILWFKDSDRISRHNIGILKISDFGLTRFHSRRSVSERESQRTVGFSNTYRAPEIDAPEIDLKTGVNQHYDIWTLGCLYLEFITWFMGGWEDVDEVSVMRLEEDRLINKDADWIPEDNFFRLTHGSTKACLKDCVRMVSPTQPLE</sequence>
<evidence type="ECO:0000256" key="1">
    <source>
        <dbReference type="SAM" id="MobiDB-lite"/>
    </source>
</evidence>
<feature type="domain" description="Protein kinase" evidence="2">
    <location>
        <begin position="335"/>
        <end position="650"/>
    </location>
</feature>
<accession>A0AAD9AH80</accession>